<accession>A0A5C2SDY7</accession>
<gene>
    <name evidence="5" type="ORF">L227DRAFT_67854</name>
</gene>
<dbReference type="AlphaFoldDB" id="A0A5C2SDY7"/>
<dbReference type="InterPro" id="IPR000719">
    <property type="entry name" value="Prot_kinase_dom"/>
</dbReference>
<evidence type="ECO:0000256" key="1">
    <source>
        <dbReference type="ARBA" id="ARBA00022527"/>
    </source>
</evidence>
<dbReference type="PROSITE" id="PS50011">
    <property type="entry name" value="PROTEIN_KINASE_DOM"/>
    <property type="match status" value="1"/>
</dbReference>
<keyword evidence="1" id="KW-0723">Serine/threonine-protein kinase</keyword>
<dbReference type="Pfam" id="PF00069">
    <property type="entry name" value="Pkinase"/>
    <property type="match status" value="1"/>
</dbReference>
<protein>
    <submittedName>
        <fullName evidence="5">Kinase-like protein</fullName>
    </submittedName>
</protein>
<proteinExistence type="predicted"/>
<name>A0A5C2SDY7_9APHY</name>
<evidence type="ECO:0000256" key="2">
    <source>
        <dbReference type="ARBA" id="ARBA00022741"/>
    </source>
</evidence>
<dbReference type="EMBL" id="ML122262">
    <property type="protein sequence ID" value="RPD61404.1"/>
    <property type="molecule type" value="Genomic_DNA"/>
</dbReference>
<evidence type="ECO:0000259" key="4">
    <source>
        <dbReference type="PROSITE" id="PS50011"/>
    </source>
</evidence>
<dbReference type="GO" id="GO:0005524">
    <property type="term" value="F:ATP binding"/>
    <property type="evidence" value="ECO:0007669"/>
    <property type="project" value="UniProtKB-KW"/>
</dbReference>
<dbReference type="SMART" id="SM00220">
    <property type="entry name" value="S_TKc"/>
    <property type="match status" value="1"/>
</dbReference>
<feature type="domain" description="Protein kinase" evidence="4">
    <location>
        <begin position="62"/>
        <end position="414"/>
    </location>
</feature>
<dbReference type="OrthoDB" id="5979581at2759"/>
<dbReference type="Gene3D" id="3.30.200.20">
    <property type="entry name" value="Phosphorylase Kinase, domain 1"/>
    <property type="match status" value="1"/>
</dbReference>
<keyword evidence="5" id="KW-0808">Transferase</keyword>
<evidence type="ECO:0000313" key="5">
    <source>
        <dbReference type="EMBL" id="RPD61404.1"/>
    </source>
</evidence>
<dbReference type="SUPFAM" id="SSF56112">
    <property type="entry name" value="Protein kinase-like (PK-like)"/>
    <property type="match status" value="1"/>
</dbReference>
<reference evidence="5" key="1">
    <citation type="journal article" date="2018" name="Genome Biol. Evol.">
        <title>Genomics and development of Lentinus tigrinus, a white-rot wood-decaying mushroom with dimorphic fruiting bodies.</title>
        <authorList>
            <person name="Wu B."/>
            <person name="Xu Z."/>
            <person name="Knudson A."/>
            <person name="Carlson A."/>
            <person name="Chen N."/>
            <person name="Kovaka S."/>
            <person name="LaButti K."/>
            <person name="Lipzen A."/>
            <person name="Pennachio C."/>
            <person name="Riley R."/>
            <person name="Schakwitz W."/>
            <person name="Umezawa K."/>
            <person name="Ohm R.A."/>
            <person name="Grigoriev I.V."/>
            <person name="Nagy L.G."/>
            <person name="Gibbons J."/>
            <person name="Hibbett D."/>
        </authorList>
    </citation>
    <scope>NUCLEOTIDE SEQUENCE [LARGE SCALE GENOMIC DNA]</scope>
    <source>
        <strain evidence="5">ALCF2SS1-6</strain>
    </source>
</reference>
<organism evidence="5 6">
    <name type="scientific">Lentinus tigrinus ALCF2SS1-6</name>
    <dbReference type="NCBI Taxonomy" id="1328759"/>
    <lineage>
        <taxon>Eukaryota</taxon>
        <taxon>Fungi</taxon>
        <taxon>Dikarya</taxon>
        <taxon>Basidiomycota</taxon>
        <taxon>Agaricomycotina</taxon>
        <taxon>Agaricomycetes</taxon>
        <taxon>Polyporales</taxon>
        <taxon>Polyporaceae</taxon>
        <taxon>Lentinus</taxon>
    </lineage>
</organism>
<dbReference type="GO" id="GO:0004674">
    <property type="term" value="F:protein serine/threonine kinase activity"/>
    <property type="evidence" value="ECO:0007669"/>
    <property type="project" value="UniProtKB-KW"/>
</dbReference>
<evidence type="ECO:0000256" key="3">
    <source>
        <dbReference type="ARBA" id="ARBA00022840"/>
    </source>
</evidence>
<dbReference type="Gene3D" id="1.10.510.10">
    <property type="entry name" value="Transferase(Phosphotransferase) domain 1"/>
    <property type="match status" value="1"/>
</dbReference>
<keyword evidence="5" id="KW-0418">Kinase</keyword>
<dbReference type="STRING" id="1328759.A0A5C2SDY7"/>
<evidence type="ECO:0000313" key="6">
    <source>
        <dbReference type="Proteomes" id="UP000313359"/>
    </source>
</evidence>
<keyword evidence="6" id="KW-1185">Reference proteome</keyword>
<dbReference type="InterPro" id="IPR050117">
    <property type="entry name" value="MAPK"/>
</dbReference>
<dbReference type="PANTHER" id="PTHR24055">
    <property type="entry name" value="MITOGEN-ACTIVATED PROTEIN KINASE"/>
    <property type="match status" value="1"/>
</dbReference>
<keyword evidence="2" id="KW-0547">Nucleotide-binding</keyword>
<sequence>MNVIEDNSCALVPPCFFIEDESFQDSLDLYQRGYLHPVAISDIIRPDPSTSASRSQDAPSGYRILHKLGEGGEATVWLAQEVDRLDRAVALKIFSAHCSSAAEHEARALKACMASQNVLSLLDDFTFTGPNGAHKVHITEVIMPLKKLYSLLPACAKKQVATDLARGLAHVHRCGFIHGDIHIGNIGCAMPPAFTENTIALTMSLLDRYDATMVILRDPALRSCSLPPYLLDPCDILRVYRYYRGLKARQDAKLLDFGNARRVGEEDADVVRWMCPPPEAAFAYYGCGGLEILPTTKGDIWCLGALMLRLFTNEAILYDSTSIILIQQAELEGVIPPAWRAFWDRNEILRSNTDQVTPEKAEAGWSRRRDQFLQKNPEVDLAEADLLIALMRRMLATNPDVRPSIDEVLAHPWFAEDKANWS</sequence>
<dbReference type="InterPro" id="IPR011009">
    <property type="entry name" value="Kinase-like_dom_sf"/>
</dbReference>
<dbReference type="Proteomes" id="UP000313359">
    <property type="component" value="Unassembled WGS sequence"/>
</dbReference>
<keyword evidence="3" id="KW-0067">ATP-binding</keyword>